<feature type="domain" description="MATH" evidence="1">
    <location>
        <begin position="216"/>
        <end position="354"/>
    </location>
</feature>
<evidence type="ECO:0000259" key="1">
    <source>
        <dbReference type="PROSITE" id="PS50144"/>
    </source>
</evidence>
<organism evidence="2 3">
    <name type="scientific">Chlamydomonas eustigma</name>
    <dbReference type="NCBI Taxonomy" id="1157962"/>
    <lineage>
        <taxon>Eukaryota</taxon>
        <taxon>Viridiplantae</taxon>
        <taxon>Chlorophyta</taxon>
        <taxon>core chlorophytes</taxon>
        <taxon>Chlorophyceae</taxon>
        <taxon>CS clade</taxon>
        <taxon>Chlamydomonadales</taxon>
        <taxon>Chlamydomonadaceae</taxon>
        <taxon>Chlamydomonas</taxon>
    </lineage>
</organism>
<gene>
    <name evidence="2" type="ORF">CEUSTIGMA_g3675.t1</name>
</gene>
<dbReference type="CDD" id="cd00121">
    <property type="entry name" value="MATH"/>
    <property type="match status" value="1"/>
</dbReference>
<dbReference type="Gene3D" id="3.30.710.10">
    <property type="entry name" value="Potassium Channel Kv1.1, Chain A"/>
    <property type="match status" value="1"/>
</dbReference>
<dbReference type="InterPro" id="IPR008974">
    <property type="entry name" value="TRAF-like"/>
</dbReference>
<protein>
    <recommendedName>
        <fullName evidence="1">MATH domain-containing protein</fullName>
    </recommendedName>
</protein>
<comment type="caution">
    <text evidence="2">The sequence shown here is derived from an EMBL/GenBank/DDBJ whole genome shotgun (WGS) entry which is preliminary data.</text>
</comment>
<dbReference type="PROSITE" id="PS50144">
    <property type="entry name" value="MATH"/>
    <property type="match status" value="1"/>
</dbReference>
<evidence type="ECO:0000313" key="3">
    <source>
        <dbReference type="Proteomes" id="UP000232323"/>
    </source>
</evidence>
<dbReference type="Pfam" id="PF22486">
    <property type="entry name" value="MATH_2"/>
    <property type="match status" value="1"/>
</dbReference>
<dbReference type="InterPro" id="IPR002083">
    <property type="entry name" value="MATH/TRAF_dom"/>
</dbReference>
<evidence type="ECO:0000313" key="2">
    <source>
        <dbReference type="EMBL" id="GAX76231.1"/>
    </source>
</evidence>
<name>A0A250WZH7_9CHLO</name>
<dbReference type="PANTHER" id="PTHR46162:SF2">
    <property type="entry name" value="ANKYRIN REPEAT-CONTAINING PROTEIN-RELATED"/>
    <property type="match status" value="1"/>
</dbReference>
<dbReference type="Proteomes" id="UP000232323">
    <property type="component" value="Unassembled WGS sequence"/>
</dbReference>
<keyword evidence="3" id="KW-1185">Reference proteome</keyword>
<sequence>MPKNKKRSKKKEMLSLLHTEVLSQRGEKTVAEEDDTSLYTCVSFPMMNAVPYDVALRCDSGGGVLTHSQILMLTSSFFNTAIVIDKQEKSNNETGCKHTCLKVDGAPELWKVLLGNIYPMGGDLSLGDMMKILPLVHKYDFACLLQSIMTALKAQLPNKLGLIDHLDNWSVFKWLQLAETLQLDDLADICHNFLSATAFSSDKCMRQKLRRVILGNPPFLWKIEGFSLECGLNTSSSSFNKKSTQFEAISENWYLSCSVTRPAEGGSEGGTRNYLSLYLNRAKSPTLDKKASFSISVINQKNGKRVTNGPSVSSFLNNNELADAGWGWAKFMPFEKLQKTGWVEGKCLRVSVSISECQSTSTDGLVAELSQASKQGDDLQVSHETFKDLRSDTRAKVMKALLLYEDN</sequence>
<dbReference type="SUPFAM" id="SSF49599">
    <property type="entry name" value="TRAF domain-like"/>
    <property type="match status" value="1"/>
</dbReference>
<dbReference type="Gene3D" id="2.60.210.10">
    <property type="entry name" value="Apoptosis, Tumor Necrosis Factor Receptor Associated Protein 2, Chain A"/>
    <property type="match status" value="1"/>
</dbReference>
<accession>A0A250WZH7</accession>
<dbReference type="AlphaFoldDB" id="A0A250WZH7"/>
<reference evidence="2 3" key="1">
    <citation type="submission" date="2017-08" db="EMBL/GenBank/DDBJ databases">
        <title>Acidophilic green algal genome provides insights into adaptation to an acidic environment.</title>
        <authorList>
            <person name="Hirooka S."/>
            <person name="Hirose Y."/>
            <person name="Kanesaki Y."/>
            <person name="Higuchi S."/>
            <person name="Fujiwara T."/>
            <person name="Onuma R."/>
            <person name="Era A."/>
            <person name="Ohbayashi R."/>
            <person name="Uzuka A."/>
            <person name="Nozaki H."/>
            <person name="Yoshikawa H."/>
            <person name="Miyagishima S.Y."/>
        </authorList>
    </citation>
    <scope>NUCLEOTIDE SEQUENCE [LARGE SCALE GENOMIC DNA]</scope>
    <source>
        <strain evidence="2 3">NIES-2499</strain>
    </source>
</reference>
<proteinExistence type="predicted"/>
<dbReference type="InterPro" id="IPR011333">
    <property type="entry name" value="SKP1/BTB/POZ_sf"/>
</dbReference>
<dbReference type="EMBL" id="BEGY01000016">
    <property type="protein sequence ID" value="GAX76231.1"/>
    <property type="molecule type" value="Genomic_DNA"/>
</dbReference>
<dbReference type="PANTHER" id="PTHR46162">
    <property type="entry name" value="TRAF-LIKE FAMILY PROTEIN"/>
    <property type="match status" value="1"/>
</dbReference>